<dbReference type="AlphaFoldDB" id="A0A4S8LHJ9"/>
<feature type="non-terminal residue" evidence="1">
    <location>
        <position position="72"/>
    </location>
</feature>
<dbReference type="EMBL" id="ML179413">
    <property type="protein sequence ID" value="THU88330.1"/>
    <property type="molecule type" value="Genomic_DNA"/>
</dbReference>
<organism evidence="1 2">
    <name type="scientific">Dendrothele bispora (strain CBS 962.96)</name>
    <dbReference type="NCBI Taxonomy" id="1314807"/>
    <lineage>
        <taxon>Eukaryota</taxon>
        <taxon>Fungi</taxon>
        <taxon>Dikarya</taxon>
        <taxon>Basidiomycota</taxon>
        <taxon>Agaricomycotina</taxon>
        <taxon>Agaricomycetes</taxon>
        <taxon>Agaricomycetidae</taxon>
        <taxon>Agaricales</taxon>
        <taxon>Agaricales incertae sedis</taxon>
        <taxon>Dendrothele</taxon>
    </lineage>
</organism>
<evidence type="ECO:0000313" key="1">
    <source>
        <dbReference type="EMBL" id="THU88330.1"/>
    </source>
</evidence>
<dbReference type="OrthoDB" id="2947226at2759"/>
<evidence type="ECO:0000313" key="2">
    <source>
        <dbReference type="Proteomes" id="UP000297245"/>
    </source>
</evidence>
<accession>A0A4S8LHJ9</accession>
<proteinExistence type="predicted"/>
<feature type="non-terminal residue" evidence="1">
    <location>
        <position position="1"/>
    </location>
</feature>
<dbReference type="Proteomes" id="UP000297245">
    <property type="component" value="Unassembled WGS sequence"/>
</dbReference>
<gene>
    <name evidence="1" type="ORF">K435DRAFT_606885</name>
</gene>
<name>A0A4S8LHJ9_DENBC</name>
<keyword evidence="2" id="KW-1185">Reference proteome</keyword>
<protein>
    <submittedName>
        <fullName evidence="1">Uncharacterized protein</fullName>
    </submittedName>
</protein>
<sequence length="72" mass="8471">DILFIFNVQHDCQLAKCEPTGLRKHQQERQESDNFECFVEHNAVSSYIVNLHSFHNAHLIREVLPRDLTKPL</sequence>
<reference evidence="1 2" key="1">
    <citation type="journal article" date="2019" name="Nat. Ecol. Evol.">
        <title>Megaphylogeny resolves global patterns of mushroom evolution.</title>
        <authorList>
            <person name="Varga T."/>
            <person name="Krizsan K."/>
            <person name="Foldi C."/>
            <person name="Dima B."/>
            <person name="Sanchez-Garcia M."/>
            <person name="Sanchez-Ramirez S."/>
            <person name="Szollosi G.J."/>
            <person name="Szarkandi J.G."/>
            <person name="Papp V."/>
            <person name="Albert L."/>
            <person name="Andreopoulos W."/>
            <person name="Angelini C."/>
            <person name="Antonin V."/>
            <person name="Barry K.W."/>
            <person name="Bougher N.L."/>
            <person name="Buchanan P."/>
            <person name="Buyck B."/>
            <person name="Bense V."/>
            <person name="Catcheside P."/>
            <person name="Chovatia M."/>
            <person name="Cooper J."/>
            <person name="Damon W."/>
            <person name="Desjardin D."/>
            <person name="Finy P."/>
            <person name="Geml J."/>
            <person name="Haridas S."/>
            <person name="Hughes K."/>
            <person name="Justo A."/>
            <person name="Karasinski D."/>
            <person name="Kautmanova I."/>
            <person name="Kiss B."/>
            <person name="Kocsube S."/>
            <person name="Kotiranta H."/>
            <person name="LaButti K.M."/>
            <person name="Lechner B.E."/>
            <person name="Liimatainen K."/>
            <person name="Lipzen A."/>
            <person name="Lukacs Z."/>
            <person name="Mihaltcheva S."/>
            <person name="Morgado L.N."/>
            <person name="Niskanen T."/>
            <person name="Noordeloos M.E."/>
            <person name="Ohm R.A."/>
            <person name="Ortiz-Santana B."/>
            <person name="Ovrebo C."/>
            <person name="Racz N."/>
            <person name="Riley R."/>
            <person name="Savchenko A."/>
            <person name="Shiryaev A."/>
            <person name="Soop K."/>
            <person name="Spirin V."/>
            <person name="Szebenyi C."/>
            <person name="Tomsovsky M."/>
            <person name="Tulloss R.E."/>
            <person name="Uehling J."/>
            <person name="Grigoriev I.V."/>
            <person name="Vagvolgyi C."/>
            <person name="Papp T."/>
            <person name="Martin F.M."/>
            <person name="Miettinen O."/>
            <person name="Hibbett D.S."/>
            <person name="Nagy L.G."/>
        </authorList>
    </citation>
    <scope>NUCLEOTIDE SEQUENCE [LARGE SCALE GENOMIC DNA]</scope>
    <source>
        <strain evidence="1 2">CBS 962.96</strain>
    </source>
</reference>